<evidence type="ECO:0000313" key="2">
    <source>
        <dbReference type="EMBL" id="MBZ6000108.1"/>
    </source>
</evidence>
<dbReference type="Proteomes" id="UP000727071">
    <property type="component" value="Unassembled WGS sequence"/>
</dbReference>
<feature type="transmembrane region" description="Helical" evidence="1">
    <location>
        <begin position="293"/>
        <end position="313"/>
    </location>
</feature>
<dbReference type="PANTHER" id="PTHR34821">
    <property type="entry name" value="INNER MEMBRANE PROTEIN YDCZ"/>
    <property type="match status" value="1"/>
</dbReference>
<dbReference type="EMBL" id="JAHBFV010000017">
    <property type="protein sequence ID" value="MBZ6016115.1"/>
    <property type="molecule type" value="Genomic_DNA"/>
</dbReference>
<dbReference type="RefSeq" id="WP_224145831.1">
    <property type="nucleotide sequence ID" value="NZ_JAHBFO010000028.1"/>
</dbReference>
<dbReference type="EMBL" id="JAHBFX010000009">
    <property type="protein sequence ID" value="MBZ6000108.1"/>
    <property type="molecule type" value="Genomic_DNA"/>
</dbReference>
<feature type="transmembrane region" description="Helical" evidence="1">
    <location>
        <begin position="237"/>
        <end position="257"/>
    </location>
</feature>
<feature type="transmembrane region" description="Helical" evidence="1">
    <location>
        <begin position="263"/>
        <end position="286"/>
    </location>
</feature>
<name>A0AB35FZY2_LEUGE</name>
<feature type="transmembrane region" description="Helical" evidence="1">
    <location>
        <begin position="93"/>
        <end position="119"/>
    </location>
</feature>
<feature type="transmembrane region" description="Helical" evidence="1">
    <location>
        <begin position="59"/>
        <end position="81"/>
    </location>
</feature>
<organism evidence="3 5">
    <name type="scientific">Leuconostoc gelidum subsp. gelidum</name>
    <dbReference type="NCBI Taxonomy" id="1607839"/>
    <lineage>
        <taxon>Bacteria</taxon>
        <taxon>Bacillati</taxon>
        <taxon>Bacillota</taxon>
        <taxon>Bacilli</taxon>
        <taxon>Lactobacillales</taxon>
        <taxon>Lactobacillaceae</taxon>
        <taxon>Leuconostoc</taxon>
        <taxon>Leuconostoc gelidum group</taxon>
    </lineage>
</organism>
<evidence type="ECO:0000313" key="3">
    <source>
        <dbReference type="EMBL" id="MBZ6016115.1"/>
    </source>
</evidence>
<keyword evidence="1" id="KW-0472">Membrane</keyword>
<reference evidence="3 4" key="1">
    <citation type="submission" date="2021-05" db="EMBL/GenBank/DDBJ databases">
        <title>Pangenome of Leuconostoc gelidum warrants species status for Leuconostoc gelidum subsp. gasicomitatum.</title>
        <authorList>
            <person name="Johansson P."/>
            <person name="Sade E."/>
            <person name="Hultman J."/>
            <person name="Auvinen P."/>
            <person name="Bjorkroth J."/>
        </authorList>
    </citation>
    <scope>NUCLEOTIDE SEQUENCE</scope>
    <source>
        <strain evidence="2 4">AMKR21</strain>
        <strain evidence="3">C220d</strain>
    </source>
</reference>
<protein>
    <submittedName>
        <fullName evidence="3">DMT family transporter</fullName>
    </submittedName>
</protein>
<feature type="transmembrane region" description="Helical" evidence="1">
    <location>
        <begin position="31"/>
        <end position="52"/>
    </location>
</feature>
<dbReference type="InterPro" id="IPR006750">
    <property type="entry name" value="YdcZ"/>
</dbReference>
<gene>
    <name evidence="3" type="ORF">KII88_06185</name>
    <name evidence="2" type="ORF">KIJ07_06790</name>
</gene>
<evidence type="ECO:0000313" key="4">
    <source>
        <dbReference type="Proteomes" id="UP000705994"/>
    </source>
</evidence>
<comment type="caution">
    <text evidence="3">The sequence shown here is derived from an EMBL/GenBank/DDBJ whole genome shotgun (WGS) entry which is preliminary data.</text>
</comment>
<keyword evidence="4" id="KW-1185">Reference proteome</keyword>
<evidence type="ECO:0000313" key="5">
    <source>
        <dbReference type="Proteomes" id="UP000727071"/>
    </source>
</evidence>
<dbReference type="Pfam" id="PF04657">
    <property type="entry name" value="DMT_YdcZ"/>
    <property type="match status" value="2"/>
</dbReference>
<keyword evidence="1" id="KW-1133">Transmembrane helix</keyword>
<keyword evidence="1" id="KW-0812">Transmembrane</keyword>
<dbReference type="PANTHER" id="PTHR34821:SF2">
    <property type="entry name" value="INNER MEMBRANE PROTEIN YDCZ"/>
    <property type="match status" value="1"/>
</dbReference>
<accession>A0AB35FZY2</accession>
<dbReference type="GO" id="GO:0005886">
    <property type="term" value="C:plasma membrane"/>
    <property type="evidence" value="ECO:0007669"/>
    <property type="project" value="TreeGrafter"/>
</dbReference>
<sequence length="314" mass="33710">MLYFLGLFAGFILANQSPINARLGDTVKSPFISSLISFTIGTIFLAVVYFVSGQHAANLIYTATANPWWIWFGGVIGVVYLTSNILMFPKIGAIQTIILPIVGQVLMGVIIDSFGLFGVRQVPISLIKISGVFILFIGIYIAVVLANRKVANKVSTTGAEQTTAILNMWRIWGVFVGSLSAIQQAINGHLGYLLDSAVASAVISFIIGTVIILIFILVREPHLLAKAMAIPLKNKPLWLLTGGILGSLFVFSTTFLVPKVGAGMTVTLGLTGSILGSMVVSQFGLWQSPKQQVTRMQVGGILFMIMGVVLIKFG</sequence>
<dbReference type="AlphaFoldDB" id="A0AB35FZY2"/>
<proteinExistence type="predicted"/>
<feature type="transmembrane region" description="Helical" evidence="1">
    <location>
        <begin position="126"/>
        <end position="146"/>
    </location>
</feature>
<dbReference type="Proteomes" id="UP000705994">
    <property type="component" value="Unassembled WGS sequence"/>
</dbReference>
<feature type="transmembrane region" description="Helical" evidence="1">
    <location>
        <begin position="197"/>
        <end position="217"/>
    </location>
</feature>
<evidence type="ECO:0000256" key="1">
    <source>
        <dbReference type="SAM" id="Phobius"/>
    </source>
</evidence>